<dbReference type="GO" id="GO:0008654">
    <property type="term" value="P:phospholipid biosynthetic process"/>
    <property type="evidence" value="ECO:0007669"/>
    <property type="project" value="UniProtKB-UniRule"/>
</dbReference>
<keyword evidence="3 10" id="KW-0808">Transferase</keyword>
<evidence type="ECO:0000256" key="1">
    <source>
        <dbReference type="ARBA" id="ARBA00022475"/>
    </source>
</evidence>
<evidence type="ECO:0000313" key="12">
    <source>
        <dbReference type="Proteomes" id="UP000198304"/>
    </source>
</evidence>
<keyword evidence="7 10" id="KW-0472">Membrane</keyword>
<dbReference type="Proteomes" id="UP000198304">
    <property type="component" value="Unassembled WGS sequence"/>
</dbReference>
<keyword evidence="5 10" id="KW-1133">Transmembrane helix</keyword>
<evidence type="ECO:0000256" key="4">
    <source>
        <dbReference type="ARBA" id="ARBA00022692"/>
    </source>
</evidence>
<evidence type="ECO:0000256" key="6">
    <source>
        <dbReference type="ARBA" id="ARBA00023098"/>
    </source>
</evidence>
<dbReference type="EC" id="2.3.1.275" evidence="10"/>
<evidence type="ECO:0000256" key="10">
    <source>
        <dbReference type="HAMAP-Rule" id="MF_01043"/>
    </source>
</evidence>
<feature type="transmembrane region" description="Helical" evidence="10">
    <location>
        <begin position="77"/>
        <end position="98"/>
    </location>
</feature>
<dbReference type="NCBIfam" id="TIGR00023">
    <property type="entry name" value="glycerol-3-phosphate 1-O-acyltransferase PlsY"/>
    <property type="match status" value="1"/>
</dbReference>
<dbReference type="AlphaFoldDB" id="A0A239CVX6"/>
<dbReference type="HAMAP" id="MF_01043">
    <property type="entry name" value="PlsY"/>
    <property type="match status" value="1"/>
</dbReference>
<gene>
    <name evidence="10" type="primary">plsY</name>
    <name evidence="11" type="ORF">SAMN05446037_1006168</name>
</gene>
<organism evidence="11 12">
    <name type="scientific">Anaerovirgula multivorans</name>
    <dbReference type="NCBI Taxonomy" id="312168"/>
    <lineage>
        <taxon>Bacteria</taxon>
        <taxon>Bacillati</taxon>
        <taxon>Bacillota</taxon>
        <taxon>Clostridia</taxon>
        <taxon>Peptostreptococcales</taxon>
        <taxon>Natronincolaceae</taxon>
        <taxon>Anaerovirgula</taxon>
    </lineage>
</organism>
<dbReference type="RefSeq" id="WP_089282406.1">
    <property type="nucleotide sequence ID" value="NZ_FZOJ01000006.1"/>
</dbReference>
<dbReference type="UniPathway" id="UPA00085"/>
<feature type="transmembrane region" description="Helical" evidence="10">
    <location>
        <begin position="104"/>
        <end position="128"/>
    </location>
</feature>
<keyword evidence="12" id="KW-1185">Reference proteome</keyword>
<dbReference type="OrthoDB" id="9777124at2"/>
<comment type="caution">
    <text evidence="10">Lacks conserved residue(s) required for the propagation of feature annotation.</text>
</comment>
<comment type="subunit">
    <text evidence="10">Probably interacts with PlsX.</text>
</comment>
<keyword evidence="2 10" id="KW-0444">Lipid biosynthesis</keyword>
<evidence type="ECO:0000256" key="2">
    <source>
        <dbReference type="ARBA" id="ARBA00022516"/>
    </source>
</evidence>
<evidence type="ECO:0000256" key="7">
    <source>
        <dbReference type="ARBA" id="ARBA00023136"/>
    </source>
</evidence>
<keyword evidence="11" id="KW-0012">Acyltransferase</keyword>
<keyword evidence="4 10" id="KW-0812">Transmembrane</keyword>
<comment type="catalytic activity">
    <reaction evidence="10">
        <text>an acyl phosphate + sn-glycerol 3-phosphate = a 1-acyl-sn-glycero-3-phosphate + phosphate</text>
        <dbReference type="Rhea" id="RHEA:34075"/>
        <dbReference type="ChEBI" id="CHEBI:43474"/>
        <dbReference type="ChEBI" id="CHEBI:57597"/>
        <dbReference type="ChEBI" id="CHEBI:57970"/>
        <dbReference type="ChEBI" id="CHEBI:59918"/>
        <dbReference type="EC" id="2.3.1.275"/>
    </reaction>
</comment>
<keyword evidence="6 10" id="KW-0443">Lipid metabolism</keyword>
<evidence type="ECO:0000256" key="3">
    <source>
        <dbReference type="ARBA" id="ARBA00022679"/>
    </source>
</evidence>
<sequence length="195" mass="21398">MYFLIVLLAYFLGNFSASYVIGKLTANIDIRSHGSGNAGTTNVMRTLGYKAAIMTLIIDCLKGVLAVYIARRYGSENLALVAGVVVVIGHNWPVLLGFKGGKGIATTIGVGLSIHTSIALICIFIGIILLIKFKYVSLSSVVAITFLPILMISQGWNYFIFGLILCLLAIYRHKENIQRLLHGTERKITEKYKVK</sequence>
<dbReference type="PANTHER" id="PTHR30309">
    <property type="entry name" value="INNER MEMBRANE PROTEIN YGIH"/>
    <property type="match status" value="1"/>
</dbReference>
<dbReference type="GO" id="GO:0005886">
    <property type="term" value="C:plasma membrane"/>
    <property type="evidence" value="ECO:0007669"/>
    <property type="project" value="UniProtKB-SubCell"/>
</dbReference>
<comment type="similarity">
    <text evidence="10">Belongs to the PlsY family.</text>
</comment>
<evidence type="ECO:0000256" key="9">
    <source>
        <dbReference type="ARBA" id="ARBA00023264"/>
    </source>
</evidence>
<evidence type="ECO:0000256" key="5">
    <source>
        <dbReference type="ARBA" id="ARBA00022989"/>
    </source>
</evidence>
<dbReference type="Pfam" id="PF02660">
    <property type="entry name" value="G3P_acyltransf"/>
    <property type="match status" value="1"/>
</dbReference>
<dbReference type="PANTHER" id="PTHR30309:SF0">
    <property type="entry name" value="GLYCEROL-3-PHOSPHATE ACYLTRANSFERASE-RELATED"/>
    <property type="match status" value="1"/>
</dbReference>
<name>A0A239CVX6_9FIRM</name>
<keyword evidence="1 10" id="KW-1003">Cell membrane</keyword>
<dbReference type="GO" id="GO:0043772">
    <property type="term" value="F:acyl-phosphate glycerol-3-phosphate acyltransferase activity"/>
    <property type="evidence" value="ECO:0007669"/>
    <property type="project" value="UniProtKB-UniRule"/>
</dbReference>
<keyword evidence="9 10" id="KW-1208">Phospholipid metabolism</keyword>
<evidence type="ECO:0000313" key="11">
    <source>
        <dbReference type="EMBL" id="SNS23938.1"/>
    </source>
</evidence>
<accession>A0A239CVX6</accession>
<comment type="function">
    <text evidence="10">Catalyzes the transfer of an acyl group from acyl-phosphate (acyl-PO(4)) to glycerol-3-phosphate (G3P) to form lysophosphatidic acid (LPA). This enzyme utilizes acyl-phosphate as fatty acyl donor, but not acyl-CoA or acyl-ACP.</text>
</comment>
<dbReference type="EMBL" id="FZOJ01000006">
    <property type="protein sequence ID" value="SNS23938.1"/>
    <property type="molecule type" value="Genomic_DNA"/>
</dbReference>
<dbReference type="InterPro" id="IPR003811">
    <property type="entry name" value="G3P_acylTferase_PlsY"/>
</dbReference>
<proteinExistence type="inferred from homology"/>
<comment type="pathway">
    <text evidence="10">Lipid metabolism; phospholipid metabolism.</text>
</comment>
<keyword evidence="8 10" id="KW-0594">Phospholipid biosynthesis</keyword>
<comment type="subcellular location">
    <subcellularLocation>
        <location evidence="10">Cell membrane</location>
        <topology evidence="10">Multi-pass membrane protein</topology>
    </subcellularLocation>
</comment>
<dbReference type="SMART" id="SM01207">
    <property type="entry name" value="G3P_acyltransf"/>
    <property type="match status" value="1"/>
</dbReference>
<feature type="transmembrane region" description="Helical" evidence="10">
    <location>
        <begin position="46"/>
        <end position="70"/>
    </location>
</feature>
<protein>
    <recommendedName>
        <fullName evidence="10">Glycerol-3-phosphate acyltransferase</fullName>
    </recommendedName>
    <alternativeName>
        <fullName evidence="10">Acyl-PO4 G3P acyltransferase</fullName>
    </alternativeName>
    <alternativeName>
        <fullName evidence="10">Acyl-phosphate--glycerol-3-phosphate acyltransferase</fullName>
    </alternativeName>
    <alternativeName>
        <fullName evidence="10">G3P acyltransferase</fullName>
        <shortName evidence="10">GPAT</shortName>
        <ecNumber evidence="10">2.3.1.275</ecNumber>
    </alternativeName>
    <alternativeName>
        <fullName evidence="10">Lysophosphatidic acid synthase</fullName>
        <shortName evidence="10">LPA synthase</shortName>
    </alternativeName>
</protein>
<reference evidence="11 12" key="1">
    <citation type="submission" date="2017-06" db="EMBL/GenBank/DDBJ databases">
        <authorList>
            <person name="Kim H.J."/>
            <person name="Triplett B.A."/>
        </authorList>
    </citation>
    <scope>NUCLEOTIDE SEQUENCE [LARGE SCALE GENOMIC DNA]</scope>
    <source>
        <strain evidence="11 12">SCA</strain>
    </source>
</reference>
<evidence type="ECO:0000256" key="8">
    <source>
        <dbReference type="ARBA" id="ARBA00023209"/>
    </source>
</evidence>